<dbReference type="RefSeq" id="WP_071078526.1">
    <property type="nucleotide sequence ID" value="NZ_LFKP01000010.1"/>
</dbReference>
<gene>
    <name evidence="1" type="ORF">AKG95_19210</name>
</gene>
<dbReference type="EMBL" id="LFKP01000010">
    <property type="protein sequence ID" value="OHV95319.1"/>
    <property type="molecule type" value="Genomic_DNA"/>
</dbReference>
<evidence type="ECO:0000313" key="1">
    <source>
        <dbReference type="EMBL" id="OHV95319.1"/>
    </source>
</evidence>
<sequence length="266" mass="29095">MSLAKELLFSRLGFRFGTNGPHAARTMMLDDLRILFGSLPVDATRADYADEVVVRNTLGKPTKKARGLTLRHLTALYGLDPELPLFRALRRLWASDEAAQPVLALTVALARDSLLRGTQSFILSKEPGMPVAREDIEHLLAANHKDRFSPASLKSFAQNVNGTWTAAGFLFGHKRKTRSAPLVTPANAALCLFLGYLEGLSGQRLFTSPWMGLLTSSSGDLEGLVSSASHRGLLVFMNAGGVKELRFPDYLTVEEEQVRQEASSVI</sequence>
<reference evidence="1 2" key="1">
    <citation type="submission" date="2015-06" db="EMBL/GenBank/DDBJ databases">
        <title>Draft genome sequencing of a biphenyl-degrading bacterium, Janthinobacterium lividum MEG1.</title>
        <authorList>
            <person name="Shimodaira J."/>
            <person name="Hatta T."/>
        </authorList>
    </citation>
    <scope>NUCLEOTIDE SEQUENCE [LARGE SCALE GENOMIC DNA]</scope>
    <source>
        <strain evidence="1 2">MEG1</strain>
    </source>
</reference>
<proteinExistence type="predicted"/>
<name>A0A1S1U5F1_9BURK</name>
<dbReference type="AlphaFoldDB" id="A0A1S1U5F1"/>
<accession>A0A1S1U5F1</accession>
<evidence type="ECO:0000313" key="2">
    <source>
        <dbReference type="Proteomes" id="UP000179840"/>
    </source>
</evidence>
<protein>
    <submittedName>
        <fullName evidence="1">Uncharacterized protein</fullName>
    </submittedName>
</protein>
<dbReference type="Proteomes" id="UP000179840">
    <property type="component" value="Unassembled WGS sequence"/>
</dbReference>
<comment type="caution">
    <text evidence="1">The sequence shown here is derived from an EMBL/GenBank/DDBJ whole genome shotgun (WGS) entry which is preliminary data.</text>
</comment>
<organism evidence="1 2">
    <name type="scientific">Janthinobacterium lividum</name>
    <dbReference type="NCBI Taxonomy" id="29581"/>
    <lineage>
        <taxon>Bacteria</taxon>
        <taxon>Pseudomonadati</taxon>
        <taxon>Pseudomonadota</taxon>
        <taxon>Betaproteobacteria</taxon>
        <taxon>Burkholderiales</taxon>
        <taxon>Oxalobacteraceae</taxon>
        <taxon>Janthinobacterium</taxon>
    </lineage>
</organism>